<evidence type="ECO:0000313" key="1">
    <source>
        <dbReference type="EMBL" id="MDZ5471289.1"/>
    </source>
</evidence>
<reference evidence="1 2" key="1">
    <citation type="submission" date="2023-11" db="EMBL/GenBank/DDBJ databases">
        <title>Bacillus jintuensis, isolated from a mudflat on the Beibu Gulf coast.</title>
        <authorList>
            <person name="Li M."/>
        </authorList>
    </citation>
    <scope>NUCLEOTIDE SEQUENCE [LARGE SCALE GENOMIC DNA]</scope>
    <source>
        <strain evidence="1 2">31A1R</strain>
    </source>
</reference>
<evidence type="ECO:0000313" key="2">
    <source>
        <dbReference type="Proteomes" id="UP001290455"/>
    </source>
</evidence>
<comment type="caution">
    <text evidence="1">The sequence shown here is derived from an EMBL/GenBank/DDBJ whole genome shotgun (WGS) entry which is preliminary data.</text>
</comment>
<accession>A0ABU5IVV4</accession>
<name>A0ABU5IVV4_9BACI</name>
<dbReference type="Proteomes" id="UP001290455">
    <property type="component" value="Unassembled WGS sequence"/>
</dbReference>
<gene>
    <name evidence="1" type="ORF">SM124_05970</name>
</gene>
<dbReference type="RefSeq" id="WP_322445590.1">
    <property type="nucleotide sequence ID" value="NZ_JAXOFX010000003.1"/>
</dbReference>
<organism evidence="1 2">
    <name type="scientific">Robertmurraya mangrovi</name>
    <dbReference type="NCBI Taxonomy" id="3098077"/>
    <lineage>
        <taxon>Bacteria</taxon>
        <taxon>Bacillati</taxon>
        <taxon>Bacillota</taxon>
        <taxon>Bacilli</taxon>
        <taxon>Bacillales</taxon>
        <taxon>Bacillaceae</taxon>
        <taxon>Robertmurraya</taxon>
    </lineage>
</organism>
<protein>
    <submittedName>
        <fullName evidence="1">Uncharacterized protein</fullName>
    </submittedName>
</protein>
<proteinExistence type="predicted"/>
<keyword evidence="2" id="KW-1185">Reference proteome</keyword>
<sequence>MKKITVFSQKNVSEMKTNNIQPDKGSIRDVINKLQNLGVNAELCKRVSIPENY</sequence>
<dbReference type="EMBL" id="JAXOFX010000003">
    <property type="protein sequence ID" value="MDZ5471289.1"/>
    <property type="molecule type" value="Genomic_DNA"/>
</dbReference>